<dbReference type="Pfam" id="PF04082">
    <property type="entry name" value="Fungal_trans"/>
    <property type="match status" value="1"/>
</dbReference>
<evidence type="ECO:0000313" key="7">
    <source>
        <dbReference type="EMBL" id="OJJ58040.1"/>
    </source>
</evidence>
<feature type="domain" description="Xylanolytic transcriptional activator regulatory" evidence="6">
    <location>
        <begin position="64"/>
        <end position="201"/>
    </location>
</feature>
<dbReference type="InterPro" id="IPR050815">
    <property type="entry name" value="TF_fung"/>
</dbReference>
<dbReference type="GeneID" id="63756403"/>
<evidence type="ECO:0000313" key="8">
    <source>
        <dbReference type="Proteomes" id="UP000184356"/>
    </source>
</evidence>
<dbReference type="EMBL" id="KV878587">
    <property type="protein sequence ID" value="OJJ58040.1"/>
    <property type="molecule type" value="Genomic_DNA"/>
</dbReference>
<dbReference type="GO" id="GO:0006351">
    <property type="term" value="P:DNA-templated transcription"/>
    <property type="evidence" value="ECO:0007669"/>
    <property type="project" value="InterPro"/>
</dbReference>
<keyword evidence="2" id="KW-0479">Metal-binding</keyword>
<dbReference type="OrthoDB" id="2740448at2759"/>
<name>A0A1L9TF28_9EURO</name>
<protein>
    <recommendedName>
        <fullName evidence="6">Xylanolytic transcriptional activator regulatory domain-containing protein</fullName>
    </recommendedName>
</protein>
<dbReference type="Proteomes" id="UP000184356">
    <property type="component" value="Unassembled WGS sequence"/>
</dbReference>
<dbReference type="GO" id="GO:0005634">
    <property type="term" value="C:nucleus"/>
    <property type="evidence" value="ECO:0007669"/>
    <property type="project" value="UniProtKB-SubCell"/>
</dbReference>
<dbReference type="InterPro" id="IPR007219">
    <property type="entry name" value="XnlR_reg_dom"/>
</dbReference>
<dbReference type="VEuPathDB" id="FungiDB:ASPSYDRAFT_1178558"/>
<evidence type="ECO:0000256" key="2">
    <source>
        <dbReference type="ARBA" id="ARBA00022723"/>
    </source>
</evidence>
<dbReference type="PANTHER" id="PTHR47338:SF16">
    <property type="entry name" value="TRANSCRIPTION FACTOR, PUTATIVE (AFU_ORTHOLOGUE AFUA_2G09360)-RELATED"/>
    <property type="match status" value="1"/>
</dbReference>
<dbReference type="PANTHER" id="PTHR47338">
    <property type="entry name" value="ZN(II)2CYS6 TRANSCRIPTION FACTOR (EUROFUNG)-RELATED"/>
    <property type="match status" value="1"/>
</dbReference>
<dbReference type="RefSeq" id="XP_040701846.1">
    <property type="nucleotide sequence ID" value="XM_040840330.1"/>
</dbReference>
<dbReference type="AlphaFoldDB" id="A0A1L9TF28"/>
<dbReference type="STRING" id="1036612.A0A1L9TF28"/>
<comment type="subcellular location">
    <subcellularLocation>
        <location evidence="1">Nucleus</location>
    </subcellularLocation>
</comment>
<dbReference type="GO" id="GO:0000981">
    <property type="term" value="F:DNA-binding transcription factor activity, RNA polymerase II-specific"/>
    <property type="evidence" value="ECO:0007669"/>
    <property type="project" value="InterPro"/>
</dbReference>
<sequence>MPGPQSDLLRSIRDHVPLSSSSSDRGTNSHWGLQLSSSNSGLDIGTGTPSELLREAELTRTLLLLYFQNFNDIHFMFDQTIFLRRYVLGDVPKVLLFAVMALGIRYSHAPFQSVHMRPHWGEPLYHQARQLLKEDFDRPSLTTIQAYVLLASYDLTFGGTRKAWIYLSFARTFIGILKLDQPATDMDPVQAELCRRLIATIVLMENTFPQYSHMGQYASPLRPMPRLYSEEEFDIIKNTAVAPPRLQSIPCIAQEVITLSELYYETCQLFGTFNIERRNRIENILSEWQANLHGSFVFNQENLEVHQKFSIRPFAYMHLLYTHIWQIILFHSMDWTLAALYPSPETHESILPIYQHASTIANIVHQLWTIAGIDIHNPCFGQIVKTAQVILVHSLLTTHDPRVMVTVQTQILVLRDSLIRVKAHCRLYNLVFDQAEWFLRICTQEGFPYDKQQWQSMLRFQVMSLATSFERIDYETACSSSGLESLATAESREQHRRNQLPPILSPIYVAQKSGSYQSELAPQ</sequence>
<keyword evidence="3" id="KW-0805">Transcription regulation</keyword>
<gene>
    <name evidence="7" type="ORF">ASPSYDRAFT_1178558</name>
</gene>
<keyword evidence="8" id="KW-1185">Reference proteome</keyword>
<evidence type="ECO:0000259" key="6">
    <source>
        <dbReference type="Pfam" id="PF04082"/>
    </source>
</evidence>
<keyword evidence="4" id="KW-0804">Transcription</keyword>
<reference evidence="8" key="1">
    <citation type="journal article" date="2017" name="Genome Biol.">
        <title>Comparative genomics reveals high biological diversity and specific adaptations in the industrially and medically important fungal genus Aspergillus.</title>
        <authorList>
            <person name="de Vries R.P."/>
            <person name="Riley R."/>
            <person name="Wiebenga A."/>
            <person name="Aguilar-Osorio G."/>
            <person name="Amillis S."/>
            <person name="Uchima C.A."/>
            <person name="Anderluh G."/>
            <person name="Asadollahi M."/>
            <person name="Askin M."/>
            <person name="Barry K."/>
            <person name="Battaglia E."/>
            <person name="Bayram O."/>
            <person name="Benocci T."/>
            <person name="Braus-Stromeyer S.A."/>
            <person name="Caldana C."/>
            <person name="Canovas D."/>
            <person name="Cerqueira G.C."/>
            <person name="Chen F."/>
            <person name="Chen W."/>
            <person name="Choi C."/>
            <person name="Clum A."/>
            <person name="Dos Santos R.A."/>
            <person name="Damasio A.R."/>
            <person name="Diallinas G."/>
            <person name="Emri T."/>
            <person name="Fekete E."/>
            <person name="Flipphi M."/>
            <person name="Freyberg S."/>
            <person name="Gallo A."/>
            <person name="Gournas C."/>
            <person name="Habgood R."/>
            <person name="Hainaut M."/>
            <person name="Harispe M.L."/>
            <person name="Henrissat B."/>
            <person name="Hilden K.S."/>
            <person name="Hope R."/>
            <person name="Hossain A."/>
            <person name="Karabika E."/>
            <person name="Karaffa L."/>
            <person name="Karanyi Z."/>
            <person name="Krasevec N."/>
            <person name="Kuo A."/>
            <person name="Kusch H."/>
            <person name="LaButti K."/>
            <person name="Lagendijk E.L."/>
            <person name="Lapidus A."/>
            <person name="Levasseur A."/>
            <person name="Lindquist E."/>
            <person name="Lipzen A."/>
            <person name="Logrieco A.F."/>
            <person name="MacCabe A."/>
            <person name="Maekelae M.R."/>
            <person name="Malavazi I."/>
            <person name="Melin P."/>
            <person name="Meyer V."/>
            <person name="Mielnichuk N."/>
            <person name="Miskei M."/>
            <person name="Molnar A.P."/>
            <person name="Mule G."/>
            <person name="Ngan C.Y."/>
            <person name="Orejas M."/>
            <person name="Orosz E."/>
            <person name="Ouedraogo J.P."/>
            <person name="Overkamp K.M."/>
            <person name="Park H.-S."/>
            <person name="Perrone G."/>
            <person name="Piumi F."/>
            <person name="Punt P.J."/>
            <person name="Ram A.F."/>
            <person name="Ramon A."/>
            <person name="Rauscher S."/>
            <person name="Record E."/>
            <person name="Riano-Pachon D.M."/>
            <person name="Robert V."/>
            <person name="Roehrig J."/>
            <person name="Ruller R."/>
            <person name="Salamov A."/>
            <person name="Salih N.S."/>
            <person name="Samson R.A."/>
            <person name="Sandor E."/>
            <person name="Sanguinetti M."/>
            <person name="Schuetze T."/>
            <person name="Sepcic K."/>
            <person name="Shelest E."/>
            <person name="Sherlock G."/>
            <person name="Sophianopoulou V."/>
            <person name="Squina F.M."/>
            <person name="Sun H."/>
            <person name="Susca A."/>
            <person name="Todd R.B."/>
            <person name="Tsang A."/>
            <person name="Unkles S.E."/>
            <person name="van de Wiele N."/>
            <person name="van Rossen-Uffink D."/>
            <person name="Oliveira J.V."/>
            <person name="Vesth T.C."/>
            <person name="Visser J."/>
            <person name="Yu J.-H."/>
            <person name="Zhou M."/>
            <person name="Andersen M.R."/>
            <person name="Archer D.B."/>
            <person name="Baker S.E."/>
            <person name="Benoit I."/>
            <person name="Brakhage A.A."/>
            <person name="Braus G.H."/>
            <person name="Fischer R."/>
            <person name="Frisvad J.C."/>
            <person name="Goldman G.H."/>
            <person name="Houbraken J."/>
            <person name="Oakley B."/>
            <person name="Pocsi I."/>
            <person name="Scazzocchio C."/>
            <person name="Seiboth B."/>
            <person name="vanKuyk P.A."/>
            <person name="Wortman J."/>
            <person name="Dyer P.S."/>
            <person name="Grigoriev I.V."/>
        </authorList>
    </citation>
    <scope>NUCLEOTIDE SEQUENCE [LARGE SCALE GENOMIC DNA]</scope>
    <source>
        <strain evidence="8">CBS 593.65</strain>
    </source>
</reference>
<proteinExistence type="predicted"/>
<evidence type="ECO:0000256" key="4">
    <source>
        <dbReference type="ARBA" id="ARBA00023163"/>
    </source>
</evidence>
<accession>A0A1L9TF28</accession>
<dbReference type="CDD" id="cd12148">
    <property type="entry name" value="fungal_TF_MHR"/>
    <property type="match status" value="1"/>
</dbReference>
<keyword evidence="5" id="KW-0539">Nucleus</keyword>
<evidence type="ECO:0000256" key="1">
    <source>
        <dbReference type="ARBA" id="ARBA00004123"/>
    </source>
</evidence>
<dbReference type="GO" id="GO:0003677">
    <property type="term" value="F:DNA binding"/>
    <property type="evidence" value="ECO:0007669"/>
    <property type="project" value="InterPro"/>
</dbReference>
<evidence type="ECO:0000256" key="5">
    <source>
        <dbReference type="ARBA" id="ARBA00023242"/>
    </source>
</evidence>
<dbReference type="GO" id="GO:0008270">
    <property type="term" value="F:zinc ion binding"/>
    <property type="evidence" value="ECO:0007669"/>
    <property type="project" value="InterPro"/>
</dbReference>
<evidence type="ECO:0000256" key="3">
    <source>
        <dbReference type="ARBA" id="ARBA00023015"/>
    </source>
</evidence>
<organism evidence="7 8">
    <name type="scientific">Aspergillus sydowii CBS 593.65</name>
    <dbReference type="NCBI Taxonomy" id="1036612"/>
    <lineage>
        <taxon>Eukaryota</taxon>
        <taxon>Fungi</taxon>
        <taxon>Dikarya</taxon>
        <taxon>Ascomycota</taxon>
        <taxon>Pezizomycotina</taxon>
        <taxon>Eurotiomycetes</taxon>
        <taxon>Eurotiomycetidae</taxon>
        <taxon>Eurotiales</taxon>
        <taxon>Aspergillaceae</taxon>
        <taxon>Aspergillus</taxon>
        <taxon>Aspergillus subgen. Nidulantes</taxon>
    </lineage>
</organism>